<sequence>MAPRRTDLLAAARERSPKAGPAAYAGVVALLVLGLCGAIGLAVGQPLLFPSLAPTLLLFVQSPHQPTSAPRNVLVGHGVGLLLGLGALHLFGLADDPPVTEMGLTAARVVAAAGAVALTAVVLSLLKCQHPPAGTTTLLFALGVFTTPSDVATVVAGVVLLVVVGVGLNRLLGVRQSLWAPEGEANA</sequence>
<dbReference type="AlphaFoldDB" id="A0A849BXM1"/>
<name>A0A849BXM1_9ACTN</name>
<dbReference type="RefSeq" id="WP_171203952.1">
    <property type="nucleotide sequence ID" value="NZ_BAAANP010000031.1"/>
</dbReference>
<accession>A0A849BXM1</accession>
<organism evidence="3 4">
    <name type="scientific">Pseudokineococcus marinus</name>
    <dbReference type="NCBI Taxonomy" id="351215"/>
    <lineage>
        <taxon>Bacteria</taxon>
        <taxon>Bacillati</taxon>
        <taxon>Actinomycetota</taxon>
        <taxon>Actinomycetes</taxon>
        <taxon>Kineosporiales</taxon>
        <taxon>Kineosporiaceae</taxon>
        <taxon>Pseudokineococcus</taxon>
    </lineage>
</organism>
<dbReference type="Pfam" id="PF04982">
    <property type="entry name" value="TM_HPP"/>
    <property type="match status" value="1"/>
</dbReference>
<evidence type="ECO:0000313" key="3">
    <source>
        <dbReference type="EMBL" id="NNH24186.1"/>
    </source>
</evidence>
<evidence type="ECO:0000259" key="2">
    <source>
        <dbReference type="Pfam" id="PF04982"/>
    </source>
</evidence>
<feature type="transmembrane region" description="Helical" evidence="1">
    <location>
        <begin position="106"/>
        <end position="126"/>
    </location>
</feature>
<keyword evidence="1" id="KW-1133">Transmembrane helix</keyword>
<feature type="transmembrane region" description="Helical" evidence="1">
    <location>
        <begin position="74"/>
        <end position="94"/>
    </location>
</feature>
<comment type="caution">
    <text evidence="3">The sequence shown here is derived from an EMBL/GenBank/DDBJ whole genome shotgun (WGS) entry which is preliminary data.</text>
</comment>
<proteinExistence type="predicted"/>
<evidence type="ECO:0000256" key="1">
    <source>
        <dbReference type="SAM" id="Phobius"/>
    </source>
</evidence>
<keyword evidence="4" id="KW-1185">Reference proteome</keyword>
<gene>
    <name evidence="3" type="ORF">HLB09_14005</name>
</gene>
<keyword evidence="1" id="KW-0472">Membrane</keyword>
<feature type="domain" description="HPP transmembrane region" evidence="2">
    <location>
        <begin position="22"/>
        <end position="172"/>
    </location>
</feature>
<dbReference type="EMBL" id="JABEMA010000278">
    <property type="protein sequence ID" value="NNH24186.1"/>
    <property type="molecule type" value="Genomic_DNA"/>
</dbReference>
<protein>
    <submittedName>
        <fullName evidence="3">HPP family protein</fullName>
    </submittedName>
</protein>
<feature type="transmembrane region" description="Helical" evidence="1">
    <location>
        <begin position="21"/>
        <end position="43"/>
    </location>
</feature>
<evidence type="ECO:0000313" key="4">
    <source>
        <dbReference type="Proteomes" id="UP000555552"/>
    </source>
</evidence>
<dbReference type="InterPro" id="IPR058581">
    <property type="entry name" value="TM_HPP"/>
</dbReference>
<dbReference type="Proteomes" id="UP000555552">
    <property type="component" value="Unassembled WGS sequence"/>
</dbReference>
<reference evidence="3 4" key="1">
    <citation type="submission" date="2020-05" db="EMBL/GenBank/DDBJ databases">
        <title>MicrobeNet Type strains.</title>
        <authorList>
            <person name="Nicholson A.C."/>
        </authorList>
    </citation>
    <scope>NUCLEOTIDE SEQUENCE [LARGE SCALE GENOMIC DNA]</scope>
    <source>
        <strain evidence="3 4">JCM 14547</strain>
    </source>
</reference>
<feature type="transmembrane region" description="Helical" evidence="1">
    <location>
        <begin position="138"/>
        <end position="168"/>
    </location>
</feature>
<keyword evidence="1" id="KW-0812">Transmembrane</keyword>